<evidence type="ECO:0000313" key="12">
    <source>
        <dbReference type="Proteomes" id="UP000664859"/>
    </source>
</evidence>
<dbReference type="GO" id="GO:0016020">
    <property type="term" value="C:membrane"/>
    <property type="evidence" value="ECO:0007669"/>
    <property type="project" value="UniProtKB-SubCell"/>
</dbReference>
<protein>
    <submittedName>
        <fullName evidence="11">Mitochondrial carrier domain-containing protein</fullName>
    </submittedName>
</protein>
<keyword evidence="5" id="KW-0677">Repeat</keyword>
<evidence type="ECO:0000313" key="11">
    <source>
        <dbReference type="EMBL" id="KAG5180367.1"/>
    </source>
</evidence>
<feature type="region of interest" description="Disordered" evidence="10">
    <location>
        <begin position="1"/>
        <end position="23"/>
    </location>
</feature>
<keyword evidence="12" id="KW-1185">Reference proteome</keyword>
<evidence type="ECO:0000256" key="2">
    <source>
        <dbReference type="ARBA" id="ARBA00006375"/>
    </source>
</evidence>
<evidence type="ECO:0000256" key="1">
    <source>
        <dbReference type="ARBA" id="ARBA00004141"/>
    </source>
</evidence>
<evidence type="ECO:0000256" key="6">
    <source>
        <dbReference type="ARBA" id="ARBA00022989"/>
    </source>
</evidence>
<evidence type="ECO:0000256" key="9">
    <source>
        <dbReference type="RuleBase" id="RU000488"/>
    </source>
</evidence>
<accession>A0A835YUL3</accession>
<reference evidence="11" key="1">
    <citation type="submission" date="2021-02" db="EMBL/GenBank/DDBJ databases">
        <title>First Annotated Genome of the Yellow-green Alga Tribonema minus.</title>
        <authorList>
            <person name="Mahan K.M."/>
        </authorList>
    </citation>
    <scope>NUCLEOTIDE SEQUENCE</scope>
    <source>
        <strain evidence="11">UTEX B ZZ1240</strain>
    </source>
</reference>
<evidence type="ECO:0000256" key="5">
    <source>
        <dbReference type="ARBA" id="ARBA00022737"/>
    </source>
</evidence>
<keyword evidence="7 8" id="KW-0472">Membrane</keyword>
<proteinExistence type="inferred from homology"/>
<dbReference type="PROSITE" id="PS50920">
    <property type="entry name" value="SOLCAR"/>
    <property type="match status" value="3"/>
</dbReference>
<keyword evidence="6" id="KW-1133">Transmembrane helix</keyword>
<sequence>MQTGGKQRRAKRRAERKTELPPAVAEQKQAGFTAVAVALVAALALGDACVQLAHSQAPLVQAVGDKLAAAAASSHFSVKESLLAGAGAGLTRAVSRLVTFPLDTVKTRLQVSRLSEEQLARLPPGVQENVLNPSSSKGLFSGFGPFLLQAGPSNAAFFLTFDALNVLGAALAPGMDPNLTHLAASCLATVPSNLIRIPSEVIKQRLQVGQVSGNALDALRAILSTDGIAGLFVGGTSQLSREIPFNAIQFVAYDALKHALAVAAAAAAGAAGGGGGGDAHLMVDALLGALAAGAASLGTQPMDTTKTRIMTRTVPGQHSGGGGGVIESAIAVAKAEGIASLYLGALPRLLLVSTGGAFYFLGQELVRALMP</sequence>
<feature type="repeat" description="Solcar" evidence="8">
    <location>
        <begin position="79"/>
        <end position="167"/>
    </location>
</feature>
<organism evidence="11 12">
    <name type="scientific">Tribonema minus</name>
    <dbReference type="NCBI Taxonomy" id="303371"/>
    <lineage>
        <taxon>Eukaryota</taxon>
        <taxon>Sar</taxon>
        <taxon>Stramenopiles</taxon>
        <taxon>Ochrophyta</taxon>
        <taxon>PX clade</taxon>
        <taxon>Xanthophyceae</taxon>
        <taxon>Tribonematales</taxon>
        <taxon>Tribonemataceae</taxon>
        <taxon>Tribonema</taxon>
    </lineage>
</organism>
<comment type="subcellular location">
    <subcellularLocation>
        <location evidence="1">Membrane</location>
        <topology evidence="1">Multi-pass membrane protein</topology>
    </subcellularLocation>
</comment>
<dbReference type="PANTHER" id="PTHR45667">
    <property type="entry name" value="S-ADENOSYLMETHIONINE MITOCHONDRIAL CARRIER PROTEIN"/>
    <property type="match status" value="1"/>
</dbReference>
<evidence type="ECO:0000256" key="10">
    <source>
        <dbReference type="SAM" id="MobiDB-lite"/>
    </source>
</evidence>
<dbReference type="Gene3D" id="1.50.40.10">
    <property type="entry name" value="Mitochondrial carrier domain"/>
    <property type="match status" value="1"/>
</dbReference>
<keyword evidence="4 8" id="KW-0812">Transmembrane</keyword>
<feature type="repeat" description="Solcar" evidence="8">
    <location>
        <begin position="279"/>
        <end position="369"/>
    </location>
</feature>
<feature type="compositionally biased region" description="Basic residues" evidence="10">
    <location>
        <begin position="1"/>
        <end position="15"/>
    </location>
</feature>
<evidence type="ECO:0000256" key="8">
    <source>
        <dbReference type="PROSITE-ProRule" id="PRU00282"/>
    </source>
</evidence>
<dbReference type="InterPro" id="IPR023395">
    <property type="entry name" value="MCP_dom_sf"/>
</dbReference>
<keyword evidence="3 9" id="KW-0813">Transport</keyword>
<dbReference type="Pfam" id="PF00153">
    <property type="entry name" value="Mito_carr"/>
    <property type="match status" value="3"/>
</dbReference>
<gene>
    <name evidence="11" type="ORF">JKP88DRAFT_349661</name>
</gene>
<name>A0A835YUL3_9STRA</name>
<dbReference type="AlphaFoldDB" id="A0A835YUL3"/>
<comment type="similarity">
    <text evidence="2 9">Belongs to the mitochondrial carrier (TC 2.A.29) family.</text>
</comment>
<dbReference type="OrthoDB" id="195657at2759"/>
<evidence type="ECO:0000256" key="7">
    <source>
        <dbReference type="ARBA" id="ARBA00023136"/>
    </source>
</evidence>
<evidence type="ECO:0000256" key="4">
    <source>
        <dbReference type="ARBA" id="ARBA00022692"/>
    </source>
</evidence>
<evidence type="ECO:0000256" key="3">
    <source>
        <dbReference type="ARBA" id="ARBA00022448"/>
    </source>
</evidence>
<dbReference type="Proteomes" id="UP000664859">
    <property type="component" value="Unassembled WGS sequence"/>
</dbReference>
<dbReference type="EMBL" id="JAFCMP010000401">
    <property type="protein sequence ID" value="KAG5180367.1"/>
    <property type="molecule type" value="Genomic_DNA"/>
</dbReference>
<dbReference type="InterPro" id="IPR018108">
    <property type="entry name" value="MCP_transmembrane"/>
</dbReference>
<dbReference type="SUPFAM" id="SSF103506">
    <property type="entry name" value="Mitochondrial carrier"/>
    <property type="match status" value="1"/>
</dbReference>
<comment type="caution">
    <text evidence="11">The sequence shown here is derived from an EMBL/GenBank/DDBJ whole genome shotgun (WGS) entry which is preliminary data.</text>
</comment>
<feature type="repeat" description="Solcar" evidence="8">
    <location>
        <begin position="176"/>
        <end position="259"/>
    </location>
</feature>